<sequence>MLRITDQILKPAQTKSSILCLSLRKIMTNLSLFETMSWGVLGGRSTGGRWIKIHCRNGLYGPEALIAVPAHKILQRNGGSAGEGELLTAALTERRSCLTFNNFRFPQFAFFLVL</sequence>
<comment type="caution">
    <text evidence="1">The sequence shown here is derived from an EMBL/GenBank/DDBJ whole genome shotgun (WGS) entry which is preliminary data.</text>
</comment>
<evidence type="ECO:0000313" key="2">
    <source>
        <dbReference type="Proteomes" id="UP000186922"/>
    </source>
</evidence>
<gene>
    <name evidence="1" type="primary">RvY_12962-1</name>
    <name evidence="1" type="synonym">RvY_12962.1</name>
    <name evidence="1" type="ORF">RvY_12962</name>
</gene>
<organism evidence="1 2">
    <name type="scientific">Ramazzottius varieornatus</name>
    <name type="common">Water bear</name>
    <name type="synonym">Tardigrade</name>
    <dbReference type="NCBI Taxonomy" id="947166"/>
    <lineage>
        <taxon>Eukaryota</taxon>
        <taxon>Metazoa</taxon>
        <taxon>Ecdysozoa</taxon>
        <taxon>Tardigrada</taxon>
        <taxon>Eutardigrada</taxon>
        <taxon>Parachela</taxon>
        <taxon>Hypsibioidea</taxon>
        <taxon>Ramazzottiidae</taxon>
        <taxon>Ramazzottius</taxon>
    </lineage>
</organism>
<dbReference type="Proteomes" id="UP000186922">
    <property type="component" value="Unassembled WGS sequence"/>
</dbReference>
<protein>
    <submittedName>
        <fullName evidence="1">Uncharacterized protein</fullName>
    </submittedName>
</protein>
<name>A0A1D1VL90_RAMVA</name>
<dbReference type="EMBL" id="BDGG01000008">
    <property type="protein sequence ID" value="GAV02390.1"/>
    <property type="molecule type" value="Genomic_DNA"/>
</dbReference>
<reference evidence="1 2" key="1">
    <citation type="journal article" date="2016" name="Nat. Commun.">
        <title>Extremotolerant tardigrade genome and improved radiotolerance of human cultured cells by tardigrade-unique protein.</title>
        <authorList>
            <person name="Hashimoto T."/>
            <person name="Horikawa D.D."/>
            <person name="Saito Y."/>
            <person name="Kuwahara H."/>
            <person name="Kozuka-Hata H."/>
            <person name="Shin-I T."/>
            <person name="Minakuchi Y."/>
            <person name="Ohishi K."/>
            <person name="Motoyama A."/>
            <person name="Aizu T."/>
            <person name="Enomoto A."/>
            <person name="Kondo K."/>
            <person name="Tanaka S."/>
            <person name="Hara Y."/>
            <person name="Koshikawa S."/>
            <person name="Sagara H."/>
            <person name="Miura T."/>
            <person name="Yokobori S."/>
            <person name="Miyagawa K."/>
            <person name="Suzuki Y."/>
            <person name="Kubo T."/>
            <person name="Oyama M."/>
            <person name="Kohara Y."/>
            <person name="Fujiyama A."/>
            <person name="Arakawa K."/>
            <person name="Katayama T."/>
            <person name="Toyoda A."/>
            <person name="Kunieda T."/>
        </authorList>
    </citation>
    <scope>NUCLEOTIDE SEQUENCE [LARGE SCALE GENOMIC DNA]</scope>
    <source>
        <strain evidence="1 2">YOKOZUNA-1</strain>
    </source>
</reference>
<keyword evidence="2" id="KW-1185">Reference proteome</keyword>
<accession>A0A1D1VL90</accession>
<evidence type="ECO:0000313" key="1">
    <source>
        <dbReference type="EMBL" id="GAV02390.1"/>
    </source>
</evidence>
<proteinExistence type="predicted"/>
<dbReference type="AlphaFoldDB" id="A0A1D1VL90"/>